<dbReference type="GO" id="GO:0016618">
    <property type="term" value="F:hydroxypyruvate reductase [NAD(P)H] activity"/>
    <property type="evidence" value="ECO:0007669"/>
    <property type="project" value="TreeGrafter"/>
</dbReference>
<dbReference type="Pfam" id="PF02826">
    <property type="entry name" value="2-Hacid_dh_C"/>
    <property type="match status" value="1"/>
</dbReference>
<evidence type="ECO:0000259" key="4">
    <source>
        <dbReference type="Pfam" id="PF00389"/>
    </source>
</evidence>
<evidence type="ECO:0000259" key="5">
    <source>
        <dbReference type="Pfam" id="PF02826"/>
    </source>
</evidence>
<keyword evidence="1 3" id="KW-0560">Oxidoreductase</keyword>
<accession>A0AA95NBT7</accession>
<evidence type="ECO:0000256" key="2">
    <source>
        <dbReference type="ARBA" id="ARBA00023027"/>
    </source>
</evidence>
<evidence type="ECO:0000313" key="7">
    <source>
        <dbReference type="Proteomes" id="UP001177769"/>
    </source>
</evidence>
<dbReference type="InterPro" id="IPR036291">
    <property type="entry name" value="NAD(P)-bd_dom_sf"/>
</dbReference>
<dbReference type="GO" id="GO:0030267">
    <property type="term" value="F:glyoxylate reductase (NADPH) activity"/>
    <property type="evidence" value="ECO:0007669"/>
    <property type="project" value="TreeGrafter"/>
</dbReference>
<dbReference type="Proteomes" id="UP001177769">
    <property type="component" value="Chromosome"/>
</dbReference>
<evidence type="ECO:0000256" key="3">
    <source>
        <dbReference type="RuleBase" id="RU003719"/>
    </source>
</evidence>
<dbReference type="PANTHER" id="PTHR10996:SF178">
    <property type="entry name" value="2-HYDROXYACID DEHYDROGENASE YGL185C-RELATED"/>
    <property type="match status" value="1"/>
</dbReference>
<keyword evidence="7" id="KW-1185">Reference proteome</keyword>
<dbReference type="Gene3D" id="3.40.50.720">
    <property type="entry name" value="NAD(P)-binding Rossmann-like Domain"/>
    <property type="match status" value="2"/>
</dbReference>
<sequence length="325" mass="35456">MSLLILEPLELEVMQWLSERHPVHYAPELALEPQALKGLLHQAQGLVLPPSVALDASLIRMAPKLRVVGRMSAGAENIDLEACRAARVEVVRSLTATAAAEAEFVIGALLALLRRVPVQSTDGMWVGRELGCATIGLIGMTPASRMLAQILPVFGTRVLGYDPSLHQNDPLWAQWGIEPLPLKDLMEQSDGVSVQLAYFQRYRGLIGERVLGFARPSQVLVSLGHSALFDEQALAEALHSGRVLAAWFDSVEPGLMEPGRPLYGAPGLQVTPRVASTTRESRTRAAWGIARRIDELLMIPPEPAAEFRSTTPAALPDPVAEQRWR</sequence>
<dbReference type="KEGG" id="pais:PFX98_18270"/>
<dbReference type="AlphaFoldDB" id="A0AA95NBT7"/>
<evidence type="ECO:0000256" key="1">
    <source>
        <dbReference type="ARBA" id="ARBA00023002"/>
    </source>
</evidence>
<dbReference type="GO" id="GO:0051287">
    <property type="term" value="F:NAD binding"/>
    <property type="evidence" value="ECO:0007669"/>
    <property type="project" value="InterPro"/>
</dbReference>
<comment type="similarity">
    <text evidence="3">Belongs to the D-isomer specific 2-hydroxyacid dehydrogenase family.</text>
</comment>
<keyword evidence="2" id="KW-0520">NAD</keyword>
<protein>
    <submittedName>
        <fullName evidence="6">NAD(P)-dependent oxidoreductase</fullName>
    </submittedName>
</protein>
<feature type="domain" description="D-isomer specific 2-hydroxyacid dehydrogenase catalytic" evidence="4">
    <location>
        <begin position="4"/>
        <end position="293"/>
    </location>
</feature>
<evidence type="ECO:0000313" key="6">
    <source>
        <dbReference type="EMBL" id="WIT10843.1"/>
    </source>
</evidence>
<dbReference type="SUPFAM" id="SSF51735">
    <property type="entry name" value="NAD(P)-binding Rossmann-fold domains"/>
    <property type="match status" value="1"/>
</dbReference>
<organism evidence="6 7">
    <name type="scientific">Paucibacter sediminis</name>
    <dbReference type="NCBI Taxonomy" id="3019553"/>
    <lineage>
        <taxon>Bacteria</taxon>
        <taxon>Pseudomonadati</taxon>
        <taxon>Pseudomonadota</taxon>
        <taxon>Betaproteobacteria</taxon>
        <taxon>Burkholderiales</taxon>
        <taxon>Sphaerotilaceae</taxon>
        <taxon>Roseateles</taxon>
    </lineage>
</organism>
<gene>
    <name evidence="6" type="ORF">PFX98_18270</name>
</gene>
<dbReference type="SUPFAM" id="SSF52283">
    <property type="entry name" value="Formate/glycerate dehydrogenase catalytic domain-like"/>
    <property type="match status" value="1"/>
</dbReference>
<dbReference type="Pfam" id="PF00389">
    <property type="entry name" value="2-Hacid_dh"/>
    <property type="match status" value="1"/>
</dbReference>
<dbReference type="RefSeq" id="WP_285231921.1">
    <property type="nucleotide sequence ID" value="NZ_CP116346.1"/>
</dbReference>
<dbReference type="InterPro" id="IPR050223">
    <property type="entry name" value="D-isomer_2-hydroxyacid_DH"/>
</dbReference>
<reference evidence="6" key="1">
    <citation type="submission" date="2023-01" db="EMBL/GenBank/DDBJ databases">
        <title>Whole genome sequence of Paucibacter sp. S2-9 isolated from pond sediment.</title>
        <authorList>
            <person name="Jung J.Y."/>
        </authorList>
    </citation>
    <scope>NUCLEOTIDE SEQUENCE</scope>
    <source>
        <strain evidence="6">S2-9</strain>
    </source>
</reference>
<dbReference type="InterPro" id="IPR006139">
    <property type="entry name" value="D-isomer_2_OHA_DH_cat_dom"/>
</dbReference>
<name>A0AA95NBT7_9BURK</name>
<dbReference type="GO" id="GO:0005829">
    <property type="term" value="C:cytosol"/>
    <property type="evidence" value="ECO:0007669"/>
    <property type="project" value="TreeGrafter"/>
</dbReference>
<dbReference type="PANTHER" id="PTHR10996">
    <property type="entry name" value="2-HYDROXYACID DEHYDROGENASE-RELATED"/>
    <property type="match status" value="1"/>
</dbReference>
<dbReference type="InterPro" id="IPR006140">
    <property type="entry name" value="D-isomer_DH_NAD-bd"/>
</dbReference>
<proteinExistence type="inferred from homology"/>
<dbReference type="EMBL" id="CP116346">
    <property type="protein sequence ID" value="WIT10843.1"/>
    <property type="molecule type" value="Genomic_DNA"/>
</dbReference>
<feature type="domain" description="D-isomer specific 2-hydroxyacid dehydrogenase NAD-binding" evidence="5">
    <location>
        <begin position="122"/>
        <end position="275"/>
    </location>
</feature>